<sequence>MKKLLITINTLLLSSLGALTLSACDPKSNYPKTNYVKWELSDTKFELIKQGLKKSSIEIIIETNLREISNKINNYSASINKDFYVKFYNKNNLYNEIKYTDNDNIYGDTTIIITASDTTEVLKGQKTIKIDKLNLEKLKNTQLDAGYKMNFYEEKIKAIFYNENSNINPILNVDYKIINQWTNNESFESGSSIKVSAIKKSKILSGEFEINVVSYDSEDENSVFIEKYNFSYTQKFSLKKEKEHYDYLKSIFEKEIFSWFVFKDKEDLSYRFEYKSSSENYLDLKIITGVFVKIVETSKYIKQTQNEFKLNIKYY</sequence>
<keyword evidence="3" id="KW-1185">Reference proteome</keyword>
<evidence type="ECO:0000313" key="3">
    <source>
        <dbReference type="Proteomes" id="UP000424468"/>
    </source>
</evidence>
<feature type="chain" id="PRO_5026138566" description="Lipoprotein" evidence="1">
    <location>
        <begin position="24"/>
        <end position="315"/>
    </location>
</feature>
<dbReference type="AlphaFoldDB" id="A0A6I6CAM6"/>
<evidence type="ECO:0000256" key="1">
    <source>
        <dbReference type="SAM" id="SignalP"/>
    </source>
</evidence>
<feature type="signal peptide" evidence="1">
    <location>
        <begin position="1"/>
        <end position="23"/>
    </location>
</feature>
<protein>
    <recommendedName>
        <fullName evidence="4">Lipoprotein</fullName>
    </recommendedName>
</protein>
<organism evidence="2 3">
    <name type="scientific">Spiroplasma tabanidicola</name>
    <dbReference type="NCBI Taxonomy" id="324079"/>
    <lineage>
        <taxon>Bacteria</taxon>
        <taxon>Bacillati</taxon>
        <taxon>Mycoplasmatota</taxon>
        <taxon>Mollicutes</taxon>
        <taxon>Entomoplasmatales</taxon>
        <taxon>Spiroplasmataceae</taxon>
        <taxon>Spiroplasma</taxon>
    </lineage>
</organism>
<accession>A0A6I6CAM6</accession>
<dbReference type="EMBL" id="CP046276">
    <property type="protein sequence ID" value="QGS51981.1"/>
    <property type="molecule type" value="Genomic_DNA"/>
</dbReference>
<dbReference type="OrthoDB" id="9825323at2"/>
<dbReference type="KEGG" id="stab:STABA_v1c06200"/>
<evidence type="ECO:0008006" key="4">
    <source>
        <dbReference type="Google" id="ProtNLM"/>
    </source>
</evidence>
<keyword evidence="1" id="KW-0732">Signal</keyword>
<reference evidence="2 3" key="1">
    <citation type="submission" date="2019-11" db="EMBL/GenBank/DDBJ databases">
        <title>Complete genome sequence of Spiroplasma tabanidicola TAUS-1 (DSM 22603).</title>
        <authorList>
            <person name="Huang C.-T."/>
            <person name="Lin Y.-C."/>
            <person name="Kuo C.-H."/>
        </authorList>
    </citation>
    <scope>NUCLEOTIDE SEQUENCE [LARGE SCALE GENOMIC DNA]</scope>
    <source>
        <strain evidence="2 3">TAUS-1</strain>
    </source>
</reference>
<dbReference type="PROSITE" id="PS51257">
    <property type="entry name" value="PROKAR_LIPOPROTEIN"/>
    <property type="match status" value="1"/>
</dbReference>
<name>A0A6I6CAM6_9MOLU</name>
<evidence type="ECO:0000313" key="2">
    <source>
        <dbReference type="EMBL" id="QGS51981.1"/>
    </source>
</evidence>
<gene>
    <name evidence="2" type="ORF">STABA_v1c06200</name>
</gene>
<proteinExistence type="predicted"/>
<dbReference type="Proteomes" id="UP000424468">
    <property type="component" value="Chromosome"/>
</dbReference>
<dbReference type="RefSeq" id="WP_156006484.1">
    <property type="nucleotide sequence ID" value="NZ_CP046276.1"/>
</dbReference>